<name>A0A6A6KCP6_HEVBR</name>
<accession>A0A6A6KCP6</accession>
<dbReference type="AlphaFoldDB" id="A0A6A6KCP6"/>
<sequence length="219" mass="24873">MERHTVWAMSQVLKEELQFSYHRVLYDVYLSLRQPPINTSYFIPLGFSSPEVGFGNASPSTRDDIDDQGMKHVHFREDTSFRDKMVEDVTKALIIGPWVVLCHYLTVQLWTHEFVPSNNLPSKVAVWFVFQVGWSHPSNDWVKVNIDGSVMNGRGTARGLIRGLSLSWNAGYKQVVIKIDSLTTYNTILGQIVLLNYNGLAPLLHGDVVGVIFTRKVSY</sequence>
<dbReference type="Proteomes" id="UP000467840">
    <property type="component" value="Chromosome 3"/>
</dbReference>
<keyword evidence="2" id="KW-1185">Reference proteome</keyword>
<gene>
    <name evidence="1" type="ORF">GH714_011712</name>
</gene>
<evidence type="ECO:0000313" key="2">
    <source>
        <dbReference type="Proteomes" id="UP000467840"/>
    </source>
</evidence>
<organism evidence="1 2">
    <name type="scientific">Hevea brasiliensis</name>
    <name type="common">Para rubber tree</name>
    <name type="synonym">Siphonia brasiliensis</name>
    <dbReference type="NCBI Taxonomy" id="3981"/>
    <lineage>
        <taxon>Eukaryota</taxon>
        <taxon>Viridiplantae</taxon>
        <taxon>Streptophyta</taxon>
        <taxon>Embryophyta</taxon>
        <taxon>Tracheophyta</taxon>
        <taxon>Spermatophyta</taxon>
        <taxon>Magnoliopsida</taxon>
        <taxon>eudicotyledons</taxon>
        <taxon>Gunneridae</taxon>
        <taxon>Pentapetalae</taxon>
        <taxon>rosids</taxon>
        <taxon>fabids</taxon>
        <taxon>Malpighiales</taxon>
        <taxon>Euphorbiaceae</taxon>
        <taxon>Crotonoideae</taxon>
        <taxon>Micrandreae</taxon>
        <taxon>Hevea</taxon>
    </lineage>
</organism>
<protein>
    <recommendedName>
        <fullName evidence="3">RNase H type-1 domain-containing protein</fullName>
    </recommendedName>
</protein>
<reference evidence="1 2" key="1">
    <citation type="journal article" date="2020" name="Mol. Plant">
        <title>The Chromosome-Based Rubber Tree Genome Provides New Insights into Spurge Genome Evolution and Rubber Biosynthesis.</title>
        <authorList>
            <person name="Liu J."/>
            <person name="Shi C."/>
            <person name="Shi C.C."/>
            <person name="Li W."/>
            <person name="Zhang Q.J."/>
            <person name="Zhang Y."/>
            <person name="Li K."/>
            <person name="Lu H.F."/>
            <person name="Shi C."/>
            <person name="Zhu S.T."/>
            <person name="Xiao Z.Y."/>
            <person name="Nan H."/>
            <person name="Yue Y."/>
            <person name="Zhu X.G."/>
            <person name="Wu Y."/>
            <person name="Hong X.N."/>
            <person name="Fan G.Y."/>
            <person name="Tong Y."/>
            <person name="Zhang D."/>
            <person name="Mao C.L."/>
            <person name="Liu Y.L."/>
            <person name="Hao S.J."/>
            <person name="Liu W.Q."/>
            <person name="Lv M.Q."/>
            <person name="Zhang H.B."/>
            <person name="Liu Y."/>
            <person name="Hu-Tang G.R."/>
            <person name="Wang J.P."/>
            <person name="Wang J.H."/>
            <person name="Sun Y.H."/>
            <person name="Ni S.B."/>
            <person name="Chen W.B."/>
            <person name="Zhang X.C."/>
            <person name="Jiao Y.N."/>
            <person name="Eichler E.E."/>
            <person name="Li G.H."/>
            <person name="Liu X."/>
            <person name="Gao L.Z."/>
        </authorList>
    </citation>
    <scope>NUCLEOTIDE SEQUENCE [LARGE SCALE GENOMIC DNA]</scope>
    <source>
        <strain evidence="2">cv. GT1</strain>
        <tissue evidence="1">Leaf</tissue>
    </source>
</reference>
<evidence type="ECO:0008006" key="3">
    <source>
        <dbReference type="Google" id="ProtNLM"/>
    </source>
</evidence>
<comment type="caution">
    <text evidence="1">The sequence shown here is derived from an EMBL/GenBank/DDBJ whole genome shotgun (WGS) entry which is preliminary data.</text>
</comment>
<dbReference type="EMBL" id="JAAGAX010000017">
    <property type="protein sequence ID" value="KAF2286204.1"/>
    <property type="molecule type" value="Genomic_DNA"/>
</dbReference>
<proteinExistence type="predicted"/>
<evidence type="ECO:0000313" key="1">
    <source>
        <dbReference type="EMBL" id="KAF2286204.1"/>
    </source>
</evidence>